<keyword evidence="1 3" id="KW-0378">Hydrolase</keyword>
<evidence type="ECO:0000259" key="2">
    <source>
        <dbReference type="Pfam" id="PF16113"/>
    </source>
</evidence>
<dbReference type="InterPro" id="IPR029045">
    <property type="entry name" value="ClpP/crotonase-like_dom_sf"/>
</dbReference>
<dbReference type="InterPro" id="IPR045004">
    <property type="entry name" value="ECH_dom"/>
</dbReference>
<feature type="domain" description="Enoyl-CoA hydratase/isomerase" evidence="2">
    <location>
        <begin position="19"/>
        <end position="347"/>
    </location>
</feature>
<dbReference type="Gene3D" id="3.90.226.10">
    <property type="entry name" value="2-enoyl-CoA Hydratase, Chain A, domain 1"/>
    <property type="match status" value="1"/>
</dbReference>
<dbReference type="SUPFAM" id="SSF52096">
    <property type="entry name" value="ClpP/crotonase"/>
    <property type="match status" value="1"/>
</dbReference>
<evidence type="ECO:0000313" key="4">
    <source>
        <dbReference type="Proteomes" id="UP000032668"/>
    </source>
</evidence>
<dbReference type="AlphaFoldDB" id="A0A0D6PK29"/>
<dbReference type="PANTHER" id="PTHR43176:SF5">
    <property type="entry name" value="3-HYDROXYISOBUTYRYL-COA HYDROLASE-LIKE PROTEIN 4, MITOCHONDRIAL"/>
    <property type="match status" value="1"/>
</dbReference>
<gene>
    <name evidence="3" type="ORF">Aam_103_012</name>
</gene>
<dbReference type="STRING" id="1120923.SAMN02746095_03400"/>
<evidence type="ECO:0000313" key="3">
    <source>
        <dbReference type="EMBL" id="GAN81568.1"/>
    </source>
</evidence>
<dbReference type="OrthoDB" id="9790967at2"/>
<organism evidence="3 4">
    <name type="scientific">Acidocella aminolytica 101 = DSM 11237</name>
    <dbReference type="NCBI Taxonomy" id="1120923"/>
    <lineage>
        <taxon>Bacteria</taxon>
        <taxon>Pseudomonadati</taxon>
        <taxon>Pseudomonadota</taxon>
        <taxon>Alphaproteobacteria</taxon>
        <taxon>Acetobacterales</taxon>
        <taxon>Acidocellaceae</taxon>
        <taxon>Acidocella</taxon>
    </lineage>
</organism>
<keyword evidence="4" id="KW-1185">Reference proteome</keyword>
<dbReference type="CDD" id="cd06558">
    <property type="entry name" value="crotonase-like"/>
    <property type="match status" value="1"/>
</dbReference>
<dbReference type="InterPro" id="IPR032259">
    <property type="entry name" value="HIBYL-CoA-H"/>
</dbReference>
<protein>
    <submittedName>
        <fullName evidence="3">3-hydroxyisobutyryl-CoA hydrolase/enoyl-CoA hydratase</fullName>
    </submittedName>
</protein>
<dbReference type="RefSeq" id="WP_048879960.1">
    <property type="nucleotide sequence ID" value="NZ_BANC01000101.1"/>
</dbReference>
<reference evidence="3 4" key="1">
    <citation type="submission" date="2012-11" db="EMBL/GenBank/DDBJ databases">
        <title>Whole genome sequence of Acidocella aminolytica 101 = DSM 11237.</title>
        <authorList>
            <person name="Azuma Y."/>
            <person name="Higashiura N."/>
            <person name="Hirakawa H."/>
            <person name="Matsushita K."/>
        </authorList>
    </citation>
    <scope>NUCLEOTIDE SEQUENCE [LARGE SCALE GENOMIC DNA]</scope>
    <source>
        <strain evidence="4">101 / DSM 11237</strain>
    </source>
</reference>
<dbReference type="PANTHER" id="PTHR43176">
    <property type="entry name" value="3-HYDROXYISOBUTYRYL-COA HYDROLASE-RELATED"/>
    <property type="match status" value="1"/>
</dbReference>
<dbReference type="Pfam" id="PF16113">
    <property type="entry name" value="ECH_2"/>
    <property type="match status" value="1"/>
</dbReference>
<sequence>MRVNVECREIVRKIEGRLGLITLDRPKALNALNVEMVETLDEILEDWAFNPLIDAVLVRSSSARAFCAGGDVRSIGTLSDATERCALGRRFFNAEYRMNYRINRFPKPFIALLDGVAMGGGLGLSVHGSHRVVSETVRIAMPETILGLFPDVGATWFFSRSPGAIGRYLALVGTHLDTADALAAGLATHHVPAAKFNTLTAALIAAPELDHAGVDAILAGFVRPVEESVLAQRASLIDEIFAADSLRFVIDRIAALAPAAPWAAEVQATLRRASPTSLCITWARMLAGKGQAIDQVLRDDFRLAVRIVGQHDFPEGVRAILIEKDQNAHWSPASIDEVNERKIAALFAPLEKDLELPEGL</sequence>
<comment type="caution">
    <text evidence="3">The sequence shown here is derived from an EMBL/GenBank/DDBJ whole genome shotgun (WGS) entry which is preliminary data.</text>
</comment>
<dbReference type="EMBL" id="BANC01000101">
    <property type="protein sequence ID" value="GAN81568.1"/>
    <property type="molecule type" value="Genomic_DNA"/>
</dbReference>
<dbReference type="GO" id="GO:0003860">
    <property type="term" value="F:3-hydroxyisobutyryl-CoA hydrolase activity"/>
    <property type="evidence" value="ECO:0007669"/>
    <property type="project" value="InterPro"/>
</dbReference>
<dbReference type="GO" id="GO:0006574">
    <property type="term" value="P:L-valine catabolic process"/>
    <property type="evidence" value="ECO:0007669"/>
    <property type="project" value="TreeGrafter"/>
</dbReference>
<proteinExistence type="predicted"/>
<accession>A0A0D6PK29</accession>
<dbReference type="Proteomes" id="UP000032668">
    <property type="component" value="Unassembled WGS sequence"/>
</dbReference>
<evidence type="ECO:0000256" key="1">
    <source>
        <dbReference type="ARBA" id="ARBA00022801"/>
    </source>
</evidence>
<dbReference type="NCBIfam" id="NF004127">
    <property type="entry name" value="PRK05617.1"/>
    <property type="match status" value="1"/>
</dbReference>
<name>A0A0D6PK29_9PROT</name>